<protein>
    <submittedName>
        <fullName evidence="1">Uncharacterized protein</fullName>
    </submittedName>
</protein>
<organism evidence="1">
    <name type="scientific">uncultured Caudovirales phage</name>
    <dbReference type="NCBI Taxonomy" id="2100421"/>
    <lineage>
        <taxon>Viruses</taxon>
        <taxon>Duplodnaviria</taxon>
        <taxon>Heunggongvirae</taxon>
        <taxon>Uroviricota</taxon>
        <taxon>Caudoviricetes</taxon>
        <taxon>Peduoviridae</taxon>
        <taxon>Maltschvirus</taxon>
        <taxon>Maltschvirus maltsch</taxon>
    </lineage>
</organism>
<proteinExistence type="predicted"/>
<reference evidence="1" key="1">
    <citation type="submission" date="2020-04" db="EMBL/GenBank/DDBJ databases">
        <authorList>
            <person name="Chiriac C."/>
            <person name="Salcher M."/>
            <person name="Ghai R."/>
            <person name="Kavagutti S V."/>
        </authorList>
    </citation>
    <scope>NUCLEOTIDE SEQUENCE</scope>
</reference>
<dbReference type="EMBL" id="LR796234">
    <property type="protein sequence ID" value="CAB4129383.1"/>
    <property type="molecule type" value="Genomic_DNA"/>
</dbReference>
<gene>
    <name evidence="1" type="ORF">UFOVP118_23</name>
</gene>
<name>A0A6J5L7Q0_9CAUD</name>
<evidence type="ECO:0000313" key="1">
    <source>
        <dbReference type="EMBL" id="CAB4129383.1"/>
    </source>
</evidence>
<sequence length="67" mass="8083">MAIKKAIPTDIYDEDGNMIRIEFHDGSGEHILDALWDDRDEQTSENRTEFRKWAYHMMMQKDYKVDM</sequence>
<accession>A0A6J5L7Q0</accession>